<dbReference type="EMBL" id="JARKIE010000038">
    <property type="protein sequence ID" value="KAJ7695346.1"/>
    <property type="molecule type" value="Genomic_DNA"/>
</dbReference>
<evidence type="ECO:0000313" key="3">
    <source>
        <dbReference type="Proteomes" id="UP001221757"/>
    </source>
</evidence>
<feature type="transmembrane region" description="Helical" evidence="1">
    <location>
        <begin position="12"/>
        <end position="34"/>
    </location>
</feature>
<keyword evidence="3" id="KW-1185">Reference proteome</keyword>
<accession>A0AAD7DNF7</accession>
<proteinExistence type="predicted"/>
<name>A0AAD7DNF7_MYCRO</name>
<keyword evidence="1" id="KW-0812">Transmembrane</keyword>
<reference evidence="2" key="1">
    <citation type="submission" date="2023-03" db="EMBL/GenBank/DDBJ databases">
        <title>Massive genome expansion in bonnet fungi (Mycena s.s.) driven by repeated elements and novel gene families across ecological guilds.</title>
        <authorList>
            <consortium name="Lawrence Berkeley National Laboratory"/>
            <person name="Harder C.B."/>
            <person name="Miyauchi S."/>
            <person name="Viragh M."/>
            <person name="Kuo A."/>
            <person name="Thoen E."/>
            <person name="Andreopoulos B."/>
            <person name="Lu D."/>
            <person name="Skrede I."/>
            <person name="Drula E."/>
            <person name="Henrissat B."/>
            <person name="Morin E."/>
            <person name="Kohler A."/>
            <person name="Barry K."/>
            <person name="LaButti K."/>
            <person name="Morin E."/>
            <person name="Salamov A."/>
            <person name="Lipzen A."/>
            <person name="Mereny Z."/>
            <person name="Hegedus B."/>
            <person name="Baldrian P."/>
            <person name="Stursova M."/>
            <person name="Weitz H."/>
            <person name="Taylor A."/>
            <person name="Grigoriev I.V."/>
            <person name="Nagy L.G."/>
            <person name="Martin F."/>
            <person name="Kauserud H."/>
        </authorList>
    </citation>
    <scope>NUCLEOTIDE SEQUENCE</scope>
    <source>
        <strain evidence="2">CBHHK067</strain>
    </source>
</reference>
<organism evidence="2 3">
    <name type="scientific">Mycena rosella</name>
    <name type="common">Pink bonnet</name>
    <name type="synonym">Agaricus rosellus</name>
    <dbReference type="NCBI Taxonomy" id="1033263"/>
    <lineage>
        <taxon>Eukaryota</taxon>
        <taxon>Fungi</taxon>
        <taxon>Dikarya</taxon>
        <taxon>Basidiomycota</taxon>
        <taxon>Agaricomycotina</taxon>
        <taxon>Agaricomycetes</taxon>
        <taxon>Agaricomycetidae</taxon>
        <taxon>Agaricales</taxon>
        <taxon>Marasmiineae</taxon>
        <taxon>Mycenaceae</taxon>
        <taxon>Mycena</taxon>
    </lineage>
</organism>
<comment type="caution">
    <text evidence="2">The sequence shown here is derived from an EMBL/GenBank/DDBJ whole genome shotgun (WGS) entry which is preliminary data.</text>
</comment>
<sequence length="88" mass="10128">MRVSLRVLTPRTWAGLIGLFYVTLGSDEAFLFTFSTVSQLEMPYDDVKSCEYADRLSEARVRHGVRRIQLRRDAGHRTRKSDVVGPIR</sequence>
<protein>
    <submittedName>
        <fullName evidence="2">Uncharacterized protein</fullName>
    </submittedName>
</protein>
<evidence type="ECO:0000256" key="1">
    <source>
        <dbReference type="SAM" id="Phobius"/>
    </source>
</evidence>
<gene>
    <name evidence="2" type="ORF">B0H17DRAFT_1055640</name>
</gene>
<dbReference type="Proteomes" id="UP001221757">
    <property type="component" value="Unassembled WGS sequence"/>
</dbReference>
<evidence type="ECO:0000313" key="2">
    <source>
        <dbReference type="EMBL" id="KAJ7695346.1"/>
    </source>
</evidence>
<keyword evidence="1" id="KW-0472">Membrane</keyword>
<dbReference type="AlphaFoldDB" id="A0AAD7DNF7"/>
<keyword evidence="1" id="KW-1133">Transmembrane helix</keyword>